<dbReference type="EMBL" id="JJQI01000069">
    <property type="protein sequence ID" value="KKH38955.1"/>
    <property type="molecule type" value="Genomic_DNA"/>
</dbReference>
<dbReference type="Proteomes" id="UP000034259">
    <property type="component" value="Unassembled WGS sequence"/>
</dbReference>
<evidence type="ECO:0000313" key="6">
    <source>
        <dbReference type="Proteomes" id="UP000467371"/>
    </source>
</evidence>
<evidence type="ECO:0000313" key="5">
    <source>
        <dbReference type="Proteomes" id="UP000034672"/>
    </source>
</evidence>
<evidence type="ECO:0000313" key="2">
    <source>
        <dbReference type="EMBL" id="KKH56845.1"/>
    </source>
</evidence>
<dbReference type="Proteomes" id="UP000467371">
    <property type="component" value="Chromosome"/>
</dbReference>
<sequence>METFEGLVYVKHGRIGSKSEGPDYYLQLWDREYLLKHADRGPWELDYYLEFFCRKFVEITGELEKETNTIKVTKVKQICVENIPRMNYLDRIEHK</sequence>
<accession>A0A0F8PU56</accession>
<dbReference type="AlphaFoldDB" id="A0A0F8PU56"/>
<evidence type="ECO:0000313" key="4">
    <source>
        <dbReference type="Proteomes" id="UP000034259"/>
    </source>
</evidence>
<organism evidence="2 4">
    <name type="scientific">Methanosarcina mazei</name>
    <name type="common">Methanosarcina frisia</name>
    <dbReference type="NCBI Taxonomy" id="2209"/>
    <lineage>
        <taxon>Archaea</taxon>
        <taxon>Methanobacteriati</taxon>
        <taxon>Methanobacteriota</taxon>
        <taxon>Stenosarchaea group</taxon>
        <taxon>Methanomicrobia</taxon>
        <taxon>Methanosarcinales</taxon>
        <taxon>Methanosarcinaceae</taxon>
        <taxon>Methanosarcina</taxon>
    </lineage>
</organism>
<gene>
    <name evidence="1" type="ORF">DU71_01215</name>
    <name evidence="2" type="ORF">DU72_01555</name>
    <name evidence="3" type="ORF">FQU78_09785</name>
</gene>
<name>A0A0F8PU56_METMZ</name>
<dbReference type="EMBL" id="CP042908">
    <property type="protein sequence ID" value="QIB91289.1"/>
    <property type="molecule type" value="Genomic_DNA"/>
</dbReference>
<protein>
    <submittedName>
        <fullName evidence="2">Uncharacterized protein</fullName>
    </submittedName>
</protein>
<proteinExistence type="predicted"/>
<dbReference type="Proteomes" id="UP000034672">
    <property type="component" value="Unassembled WGS sequence"/>
</dbReference>
<dbReference type="RefSeq" id="WP_048048821.1">
    <property type="nucleotide sequence ID" value="NZ_CP042908.1"/>
</dbReference>
<reference evidence="4 5" key="1">
    <citation type="journal article" date="2015" name="ISME J.">
        <title>Genomic and phenotypic differentiation among Methanosarcina mazei populations from Columbia River sediment.</title>
        <authorList>
            <person name="Youngblut N.D."/>
            <person name="Wirth J.S."/>
            <person name="Henriksen J.R."/>
            <person name="Smith M."/>
            <person name="Simon H."/>
            <person name="Metcalf W.W."/>
            <person name="Whitaker R.J."/>
        </authorList>
    </citation>
    <scope>NUCLEOTIDE SEQUENCE [LARGE SCALE GENOMIC DNA]</scope>
    <source>
        <strain evidence="1 5">1.H.A.1A.4</strain>
        <strain evidence="2 4">1.H.A.2.1</strain>
    </source>
</reference>
<evidence type="ECO:0000313" key="3">
    <source>
        <dbReference type="EMBL" id="QIB91289.1"/>
    </source>
</evidence>
<reference evidence="3 6" key="2">
    <citation type="journal article" date="2020" name="Environ. Microbiol. Rep.">
        <title>Redox cycling of Fe(II) and Fe(III) in magnetite accelerates aceticlastic methanogenesis by Methanosarcina mazei.</title>
        <authorList>
            <person name="Wang H."/>
            <person name="Byrne J.M."/>
            <person name="Liu P."/>
            <person name="Liu J."/>
            <person name="Dong X."/>
            <person name="Lu Y."/>
        </authorList>
    </citation>
    <scope>NUCLEOTIDE SEQUENCE [LARGE SCALE GENOMIC DNA]</scope>
    <source>
        <strain evidence="6">zm-15</strain>
        <strain evidence="3">Zm-15</strain>
    </source>
</reference>
<dbReference type="EMBL" id="JJQK01000002">
    <property type="protein sequence ID" value="KKH56845.1"/>
    <property type="molecule type" value="Genomic_DNA"/>
</dbReference>
<dbReference type="PATRIC" id="fig|2209.52.peg.264"/>
<evidence type="ECO:0000313" key="1">
    <source>
        <dbReference type="EMBL" id="KKH38955.1"/>
    </source>
</evidence>
<dbReference type="GeneID" id="44087431"/>